<feature type="domain" description="Bacterial type II secretion system protein E" evidence="4">
    <location>
        <begin position="382"/>
        <end position="396"/>
    </location>
</feature>
<dbReference type="SUPFAM" id="SSF160246">
    <property type="entry name" value="EspE N-terminal domain-like"/>
    <property type="match status" value="1"/>
</dbReference>
<dbReference type="InterPro" id="IPR007831">
    <property type="entry name" value="T2SS_GspE_N"/>
</dbReference>
<dbReference type="InterPro" id="IPR003593">
    <property type="entry name" value="AAA+_ATPase"/>
</dbReference>
<evidence type="ECO:0000313" key="6">
    <source>
        <dbReference type="Proteomes" id="UP001157733"/>
    </source>
</evidence>
<dbReference type="PROSITE" id="PS00662">
    <property type="entry name" value="T2SP_E"/>
    <property type="match status" value="1"/>
</dbReference>
<dbReference type="CDD" id="cd01129">
    <property type="entry name" value="PulE-GspE-like"/>
    <property type="match status" value="1"/>
</dbReference>
<accession>A0ABM9H9U5</accession>
<name>A0ABM9H9U5_9BACT</name>
<dbReference type="Pfam" id="PF05157">
    <property type="entry name" value="MshEN"/>
    <property type="match status" value="1"/>
</dbReference>
<sequence length="570" mass="63388">MAIKSKLRLGDILIRAGIINESQLLEALDIQKKSGTQLGKVLLQMKYITDKDLVYSLSEQMDIPQVDLESTKISNEAIDLVAEKFARKYMLIPFKVEGKKLSLAITNPFDLFAIDEIAVKTGMDVHTWLATETEVHGAIEEYYGVASSIQDVVNHLGVGGKKKKEDEETVKAEATEVADAPVKKLVDLVLRQALDDGASDIHIEPYEKVLLIRNRIDGVLFEAKRIPKTIESALISRLKVMANMDIAETRAPQDGGFSRKIGVKSIEFRVSSCPTIYGENVVIRLLDRTKLSLTLDDLGLMGDNREKFQKLLRHPYGVILVTGPTGSGKTTTLYASLSQLNTPDKNIKTIEDPVEYRLPGVRQTQVNPKANITFATGLRSLMRQDPDIVMVGEIRDAETGQIAIQAALTGQLVLSTLHTNDTASTISRLAEFGIEAFLMVSSIVGILAQRLVRRICAECRFERSPTEKEIEIFTKQGFDTVGLKLYRGEGCKNCKNSGFKGRVGIYEVLLIDDVIRKMILDRTAPMDIRDRAMTTQGLKTLRQDGLSKVIQGFTTLEELDRMTFTEDSTF</sequence>
<keyword evidence="6" id="KW-1185">Reference proteome</keyword>
<keyword evidence="2" id="KW-0547">Nucleotide-binding</keyword>
<dbReference type="InterPro" id="IPR001482">
    <property type="entry name" value="T2SS/T4SS_dom"/>
</dbReference>
<dbReference type="Pfam" id="PF00437">
    <property type="entry name" value="T2SSE"/>
    <property type="match status" value="1"/>
</dbReference>
<evidence type="ECO:0000256" key="2">
    <source>
        <dbReference type="ARBA" id="ARBA00022741"/>
    </source>
</evidence>
<dbReference type="PANTHER" id="PTHR30258:SF1">
    <property type="entry name" value="PROTEIN TRANSPORT PROTEIN HOFB HOMOLOG"/>
    <property type="match status" value="1"/>
</dbReference>
<dbReference type="Gene3D" id="3.40.50.300">
    <property type="entry name" value="P-loop containing nucleotide triphosphate hydrolases"/>
    <property type="match status" value="1"/>
</dbReference>
<protein>
    <submittedName>
        <fullName evidence="5">Type IV pilus assembly ATPase PilB</fullName>
    </submittedName>
</protein>
<evidence type="ECO:0000256" key="3">
    <source>
        <dbReference type="ARBA" id="ARBA00022840"/>
    </source>
</evidence>
<gene>
    <name evidence="5" type="primary">pilB</name>
    <name evidence="5" type="ORF">NSPWAT_0036</name>
</gene>
<evidence type="ECO:0000256" key="1">
    <source>
        <dbReference type="ARBA" id="ARBA00006611"/>
    </source>
</evidence>
<reference evidence="5 6" key="1">
    <citation type="submission" date="2022-09" db="EMBL/GenBank/DDBJ databases">
        <authorList>
            <person name="Kop L."/>
        </authorList>
    </citation>
    <scope>NUCLEOTIDE SEQUENCE [LARGE SCALE GENOMIC DNA]</scope>
    <source>
        <strain evidence="5 6">347</strain>
    </source>
</reference>
<evidence type="ECO:0000259" key="4">
    <source>
        <dbReference type="PROSITE" id="PS00662"/>
    </source>
</evidence>
<dbReference type="Proteomes" id="UP001157733">
    <property type="component" value="Chromosome"/>
</dbReference>
<dbReference type="SUPFAM" id="SSF52540">
    <property type="entry name" value="P-loop containing nucleoside triphosphate hydrolases"/>
    <property type="match status" value="1"/>
</dbReference>
<dbReference type="InterPro" id="IPR037257">
    <property type="entry name" value="T2SS_E_N_sf"/>
</dbReference>
<dbReference type="InterPro" id="IPR027417">
    <property type="entry name" value="P-loop_NTPase"/>
</dbReference>
<dbReference type="Gene3D" id="3.30.450.90">
    <property type="match status" value="1"/>
</dbReference>
<dbReference type="Gene3D" id="3.30.300.160">
    <property type="entry name" value="Type II secretion system, protein E, N-terminal domain"/>
    <property type="match status" value="1"/>
</dbReference>
<dbReference type="PANTHER" id="PTHR30258">
    <property type="entry name" value="TYPE II SECRETION SYSTEM PROTEIN GSPE-RELATED"/>
    <property type="match status" value="1"/>
</dbReference>
<comment type="similarity">
    <text evidence="1">Belongs to the GSP E family.</text>
</comment>
<evidence type="ECO:0000313" key="5">
    <source>
        <dbReference type="EMBL" id="CAI2716896.1"/>
    </source>
</evidence>
<dbReference type="SMART" id="SM00382">
    <property type="entry name" value="AAA"/>
    <property type="match status" value="1"/>
</dbReference>
<proteinExistence type="inferred from homology"/>
<organism evidence="5 6">
    <name type="scientific">Nitrospina watsonii</name>
    <dbReference type="NCBI Taxonomy" id="1323948"/>
    <lineage>
        <taxon>Bacteria</taxon>
        <taxon>Pseudomonadati</taxon>
        <taxon>Nitrospinota/Tectimicrobiota group</taxon>
        <taxon>Nitrospinota</taxon>
        <taxon>Nitrospinia</taxon>
        <taxon>Nitrospinales</taxon>
        <taxon>Nitrospinaceae</taxon>
        <taxon>Nitrospina</taxon>
    </lineage>
</organism>
<dbReference type="EMBL" id="OX336137">
    <property type="protein sequence ID" value="CAI2716896.1"/>
    <property type="molecule type" value="Genomic_DNA"/>
</dbReference>
<keyword evidence="3" id="KW-0067">ATP-binding</keyword>